<evidence type="ECO:0000256" key="3">
    <source>
        <dbReference type="ARBA" id="ARBA00022763"/>
    </source>
</evidence>
<keyword evidence="12" id="KW-1185">Reference proteome</keyword>
<dbReference type="AlphaFoldDB" id="A0AAF0F8K5"/>
<dbReference type="GO" id="GO:0005634">
    <property type="term" value="C:nucleus"/>
    <property type="evidence" value="ECO:0007669"/>
    <property type="project" value="UniProtKB-SubCell"/>
</dbReference>
<dbReference type="Proteomes" id="UP001214628">
    <property type="component" value="Chromosome 1"/>
</dbReference>
<keyword evidence="5 7" id="KW-0234">DNA repair</keyword>
<feature type="domain" description="Nse4/EID protein Nse3/MAGE-binding" evidence="10">
    <location>
        <begin position="70"/>
        <end position="118"/>
    </location>
</feature>
<reference evidence="11" key="1">
    <citation type="submission" date="2023-02" db="EMBL/GenBank/DDBJ databases">
        <title>Mating type loci evolution in Malassezia.</title>
        <authorList>
            <person name="Coelho M.A."/>
        </authorList>
    </citation>
    <scope>NUCLEOTIDE SEQUENCE</scope>
    <source>
        <strain evidence="11">CBS 14136</strain>
    </source>
</reference>
<dbReference type="InterPro" id="IPR029225">
    <property type="entry name" value="Nse4_Nse3-bd"/>
</dbReference>
<evidence type="ECO:0000313" key="12">
    <source>
        <dbReference type="Proteomes" id="UP001214628"/>
    </source>
</evidence>
<evidence type="ECO:0000256" key="5">
    <source>
        <dbReference type="ARBA" id="ARBA00023204"/>
    </source>
</evidence>
<dbReference type="PANTHER" id="PTHR16140:SF0">
    <property type="entry name" value="NON-STRUCTURAL MAINTENANCE OF CHROMOSOMES ELEMENT 4"/>
    <property type="match status" value="1"/>
</dbReference>
<dbReference type="Pfam" id="PF15412">
    <property type="entry name" value="Nse4-Nse3_bdg"/>
    <property type="match status" value="1"/>
</dbReference>
<dbReference type="GO" id="GO:0030915">
    <property type="term" value="C:Smc5-Smc6 complex"/>
    <property type="evidence" value="ECO:0007669"/>
    <property type="project" value="UniProtKB-UniRule"/>
</dbReference>
<comment type="subcellular location">
    <subcellularLocation>
        <location evidence="1 7">Nucleus</location>
    </subcellularLocation>
</comment>
<comment type="similarity">
    <text evidence="2 7">Belongs to the NSE4 family.</text>
</comment>
<dbReference type="GO" id="GO:0006281">
    <property type="term" value="P:DNA repair"/>
    <property type="evidence" value="ECO:0007669"/>
    <property type="project" value="UniProtKB-UniRule"/>
</dbReference>
<evidence type="ECO:0000256" key="4">
    <source>
        <dbReference type="ARBA" id="ARBA00023172"/>
    </source>
</evidence>
<evidence type="ECO:0000259" key="10">
    <source>
        <dbReference type="Pfam" id="PF15412"/>
    </source>
</evidence>
<comment type="function">
    <text evidence="7">Component of the SMC5-SMC6 complex, that promotes sister chromatid alignment after DNA damage and facilitates double-stranded DNA breaks (DSBs) repair via homologous recombination between sister chromatids.</text>
</comment>
<keyword evidence="4 7" id="KW-0233">DNA recombination</keyword>
<dbReference type="InterPro" id="IPR014854">
    <property type="entry name" value="Nse4_C"/>
</dbReference>
<dbReference type="InterPro" id="IPR027786">
    <property type="entry name" value="Nse4/EID"/>
</dbReference>
<name>A0AAF0F8K5_9BASI</name>
<feature type="domain" description="Non-structural maintenance of chromosome element 4 C-terminal" evidence="9">
    <location>
        <begin position="218"/>
        <end position="304"/>
    </location>
</feature>
<dbReference type="Pfam" id="PF08743">
    <property type="entry name" value="Nse4_C"/>
    <property type="match status" value="1"/>
</dbReference>
<sequence length="320" mass="36240">MSSNEAGAFEYEPRPNMLEQRELRKEYRALLASAQNTRRHLPESSIADVGDMVRLGDELYSKAPADSLLDSRFLLSMSGMGAEMTRTRRVGADAFDVDEYMHRVAQFIGGHASSARRGTREADEFNAADTELWDWKKLGSVAAQHSHRAPIPDFLLGPLQVELKHRKNMRHSRLDPASELVAPQQLSSSDIEQSENETSRMVMEIASKLEECSGDKGVCLFRFAFDPKSFSNTVENLFYVSFLIRDGRAAILEDENGEPKLMSTYEPTEEDRNAGLTRRQIVMELDEELWRNACQIYKIEHSIIPSRSHTAVASSSRWYG</sequence>
<dbReference type="GO" id="GO:0006310">
    <property type="term" value="P:DNA recombination"/>
    <property type="evidence" value="ECO:0007669"/>
    <property type="project" value="UniProtKB-UniRule"/>
</dbReference>
<feature type="region of interest" description="Disordered" evidence="8">
    <location>
        <begin position="172"/>
        <end position="197"/>
    </location>
</feature>
<dbReference type="EMBL" id="CP118375">
    <property type="protein sequence ID" value="WFD42815.1"/>
    <property type="molecule type" value="Genomic_DNA"/>
</dbReference>
<gene>
    <name evidence="11" type="ORF">MPSI1_001465</name>
</gene>
<evidence type="ECO:0000256" key="7">
    <source>
        <dbReference type="RuleBase" id="RU365071"/>
    </source>
</evidence>
<organism evidence="11 12">
    <name type="scientific">Malassezia psittaci</name>
    <dbReference type="NCBI Taxonomy" id="1821823"/>
    <lineage>
        <taxon>Eukaryota</taxon>
        <taxon>Fungi</taxon>
        <taxon>Dikarya</taxon>
        <taxon>Basidiomycota</taxon>
        <taxon>Ustilaginomycotina</taxon>
        <taxon>Malasseziomycetes</taxon>
        <taxon>Malasseziales</taxon>
        <taxon>Malasseziaceae</taxon>
        <taxon>Malassezia</taxon>
    </lineage>
</organism>
<keyword evidence="6 7" id="KW-0539">Nucleus</keyword>
<evidence type="ECO:0000256" key="2">
    <source>
        <dbReference type="ARBA" id="ARBA00008997"/>
    </source>
</evidence>
<accession>A0AAF0F8K5</accession>
<dbReference type="PANTHER" id="PTHR16140">
    <property type="entry name" value="NON-STRUCTURAL MAINTENANCE OF CHROMOSOMES ELEMENT 4"/>
    <property type="match status" value="1"/>
</dbReference>
<comment type="subunit">
    <text evidence="7">Component of the SMC5-SMC6 complex.</text>
</comment>
<protein>
    <recommendedName>
        <fullName evidence="7">Non-structural maintenance of chromosomes element 4</fullName>
    </recommendedName>
</protein>
<evidence type="ECO:0000256" key="1">
    <source>
        <dbReference type="ARBA" id="ARBA00004123"/>
    </source>
</evidence>
<evidence type="ECO:0000256" key="6">
    <source>
        <dbReference type="ARBA" id="ARBA00023242"/>
    </source>
</evidence>
<proteinExistence type="inferred from homology"/>
<keyword evidence="3 7" id="KW-0227">DNA damage</keyword>
<evidence type="ECO:0000259" key="9">
    <source>
        <dbReference type="Pfam" id="PF08743"/>
    </source>
</evidence>
<evidence type="ECO:0000313" key="11">
    <source>
        <dbReference type="EMBL" id="WFD42815.1"/>
    </source>
</evidence>
<evidence type="ECO:0000256" key="8">
    <source>
        <dbReference type="SAM" id="MobiDB-lite"/>
    </source>
</evidence>